<keyword evidence="1" id="KW-0472">Membrane</keyword>
<dbReference type="PANTHER" id="PTHR31170:SF25">
    <property type="entry name" value="BNAA09G04570D PROTEIN"/>
    <property type="match status" value="1"/>
</dbReference>
<dbReference type="Proteomes" id="UP000593562">
    <property type="component" value="Unassembled WGS sequence"/>
</dbReference>
<sequence>MVSSESPQCVRDISLEHREESFDVENPYTPLVSSIKGKLDLLPTLSGECCIYRVPKKIREQKDAAFTPQVVSIGPLHHGKGDLKVMEEHKQRYLKKFLARPNVSMEDYIAIVKENEVKLRDCYAETIQIGSDEFVEMILVDAVFIIELLLKDREYESHSDVEDDRIFTKPWMLHDVMVDMLVLENQIPYFILEKIYDAARIKSSSSKEEEGRLSIISLFYHCFKQFFTQEDILDKYRSSKFVHFLDFFRIAYQPTDVPVQRNTESRNKLTVTALERAGVKFQARDSSKNNMFDIKFEDGILQIPKIVIQGGTEVLLRNLIAFEECNCDTSVLVDYATFLDSLIDTEKDIEILGRNEVLEAWSSDNMRALNIFNGLSASCTFAPDNFFYAGVWKDLDDYYKVPWHKWKAILRQSYFNTPWATISVMAAVVLLILTALQSVWSITHP</sequence>
<accession>A0A7J7CKC6</accession>
<dbReference type="FunCoup" id="A0A7J7CKC6">
    <property type="interactions" value="234"/>
</dbReference>
<keyword evidence="1" id="KW-0812">Transmembrane</keyword>
<feature type="transmembrane region" description="Helical" evidence="1">
    <location>
        <begin position="419"/>
        <end position="440"/>
    </location>
</feature>
<dbReference type="AlphaFoldDB" id="A0A7J7CKC6"/>
<dbReference type="PANTHER" id="PTHR31170">
    <property type="entry name" value="BNAC04G53230D PROTEIN"/>
    <property type="match status" value="1"/>
</dbReference>
<comment type="caution">
    <text evidence="2">The sequence shown here is derived from an EMBL/GenBank/DDBJ whole genome shotgun (WGS) entry which is preliminary data.</text>
</comment>
<protein>
    <submittedName>
        <fullName evidence="2">Uncharacterized protein</fullName>
    </submittedName>
</protein>
<name>A0A7J7CKC6_TRIWF</name>
<reference evidence="2 3" key="1">
    <citation type="journal article" date="2020" name="Nat. Commun.">
        <title>Genome of Tripterygium wilfordii and identification of cytochrome P450 involved in triptolide biosynthesis.</title>
        <authorList>
            <person name="Tu L."/>
            <person name="Su P."/>
            <person name="Zhang Z."/>
            <person name="Gao L."/>
            <person name="Wang J."/>
            <person name="Hu T."/>
            <person name="Zhou J."/>
            <person name="Zhang Y."/>
            <person name="Zhao Y."/>
            <person name="Liu Y."/>
            <person name="Song Y."/>
            <person name="Tong Y."/>
            <person name="Lu Y."/>
            <person name="Yang J."/>
            <person name="Xu C."/>
            <person name="Jia M."/>
            <person name="Peters R.J."/>
            <person name="Huang L."/>
            <person name="Gao W."/>
        </authorList>
    </citation>
    <scope>NUCLEOTIDE SEQUENCE [LARGE SCALE GENOMIC DNA]</scope>
    <source>
        <strain evidence="3">cv. XIE 37</strain>
        <tissue evidence="2">Leaf</tissue>
    </source>
</reference>
<evidence type="ECO:0000256" key="1">
    <source>
        <dbReference type="SAM" id="Phobius"/>
    </source>
</evidence>
<evidence type="ECO:0000313" key="3">
    <source>
        <dbReference type="Proteomes" id="UP000593562"/>
    </source>
</evidence>
<keyword evidence="1" id="KW-1133">Transmembrane helix</keyword>
<dbReference type="OrthoDB" id="672127at2759"/>
<dbReference type="InterPro" id="IPR004158">
    <property type="entry name" value="DUF247_pln"/>
</dbReference>
<organism evidence="2 3">
    <name type="scientific">Tripterygium wilfordii</name>
    <name type="common">Thunder God vine</name>
    <dbReference type="NCBI Taxonomy" id="458696"/>
    <lineage>
        <taxon>Eukaryota</taxon>
        <taxon>Viridiplantae</taxon>
        <taxon>Streptophyta</taxon>
        <taxon>Embryophyta</taxon>
        <taxon>Tracheophyta</taxon>
        <taxon>Spermatophyta</taxon>
        <taxon>Magnoliopsida</taxon>
        <taxon>eudicotyledons</taxon>
        <taxon>Gunneridae</taxon>
        <taxon>Pentapetalae</taxon>
        <taxon>rosids</taxon>
        <taxon>fabids</taxon>
        <taxon>Celastrales</taxon>
        <taxon>Celastraceae</taxon>
        <taxon>Tripterygium</taxon>
    </lineage>
</organism>
<dbReference type="Pfam" id="PF03140">
    <property type="entry name" value="DUF247"/>
    <property type="match status" value="1"/>
</dbReference>
<dbReference type="InParanoid" id="A0A7J7CKC6"/>
<dbReference type="EMBL" id="JAAARO010000016">
    <property type="protein sequence ID" value="KAF5734498.1"/>
    <property type="molecule type" value="Genomic_DNA"/>
</dbReference>
<proteinExistence type="predicted"/>
<keyword evidence="3" id="KW-1185">Reference proteome</keyword>
<evidence type="ECO:0000313" key="2">
    <source>
        <dbReference type="EMBL" id="KAF5734498.1"/>
    </source>
</evidence>
<gene>
    <name evidence="2" type="ORF">HS088_TW16G00947</name>
</gene>